<gene>
    <name evidence="2" type="ORF">HL667_06430</name>
</gene>
<evidence type="ECO:0000256" key="1">
    <source>
        <dbReference type="SAM" id="SignalP"/>
    </source>
</evidence>
<comment type="caution">
    <text evidence="2">The sequence shown here is derived from an EMBL/GenBank/DDBJ whole genome shotgun (WGS) entry which is preliminary data.</text>
</comment>
<sequence>MRYVLTAAIALAVASPALAQTAPPTEGPITCTLPVAATDTAKTLKQRYGSEAVIEDLPGAEGETYKGLVLFPRAMDRRIEVGFIEDKAATVSGLTLRDTAKTSRWSVAGISIGASLAAVQKANGKPFAVAGFGWDYGGWVTDFKNGALGRMLPGGCSLTVRFGTKKDTPRALSGDGVKVSSDNPALLKLAPVVTEIGVNFAAK</sequence>
<feature type="signal peptide" evidence="1">
    <location>
        <begin position="1"/>
        <end position="19"/>
    </location>
</feature>
<feature type="chain" id="PRO_5045303354" evidence="1">
    <location>
        <begin position="20"/>
        <end position="203"/>
    </location>
</feature>
<protein>
    <submittedName>
        <fullName evidence="2">Uncharacterized protein</fullName>
    </submittedName>
</protein>
<dbReference type="Proteomes" id="UP000886476">
    <property type="component" value="Unassembled WGS sequence"/>
</dbReference>
<keyword evidence="1" id="KW-0732">Signal</keyword>
<evidence type="ECO:0000313" key="2">
    <source>
        <dbReference type="EMBL" id="NPU64629.1"/>
    </source>
</evidence>
<name>A0ABX2CBK2_9BRAD</name>
<dbReference type="RefSeq" id="WP_172109661.1">
    <property type="nucleotide sequence ID" value="NZ_JABFDN010000001.1"/>
</dbReference>
<dbReference type="EMBL" id="JABFDN010000001">
    <property type="protein sequence ID" value="NPU64629.1"/>
    <property type="molecule type" value="Genomic_DNA"/>
</dbReference>
<proteinExistence type="predicted"/>
<reference evidence="2" key="1">
    <citation type="submission" date="2020-05" db="EMBL/GenBank/DDBJ databases">
        <title>Nod-independent and nitrogen-fixing Bradyrhizobium aeschynomene sp. nov. isolated from nodules of Aeschynomene indica.</title>
        <authorList>
            <person name="Zhang Z."/>
        </authorList>
    </citation>
    <scope>NUCLEOTIDE SEQUENCE</scope>
    <source>
        <strain evidence="2">83012</strain>
    </source>
</reference>
<accession>A0ABX2CBK2</accession>
<keyword evidence="3" id="KW-1185">Reference proteome</keyword>
<evidence type="ECO:0000313" key="3">
    <source>
        <dbReference type="Proteomes" id="UP000886476"/>
    </source>
</evidence>
<organism evidence="2 3">
    <name type="scientific">Bradyrhizobium aeschynomenes</name>
    <dbReference type="NCBI Taxonomy" id="2734909"/>
    <lineage>
        <taxon>Bacteria</taxon>
        <taxon>Pseudomonadati</taxon>
        <taxon>Pseudomonadota</taxon>
        <taxon>Alphaproteobacteria</taxon>
        <taxon>Hyphomicrobiales</taxon>
        <taxon>Nitrobacteraceae</taxon>
        <taxon>Bradyrhizobium</taxon>
    </lineage>
</organism>